<dbReference type="RefSeq" id="WP_126108613.1">
    <property type="nucleotide sequence ID" value="NZ_CP034465.1"/>
</dbReference>
<proteinExistence type="predicted"/>
<dbReference type="AlphaFoldDB" id="A0A3Q9BL48"/>
<gene>
    <name evidence="1" type="ORF">EJN90_01885</name>
</gene>
<dbReference type="OrthoDB" id="1645744at2"/>
<evidence type="ECO:0000313" key="2">
    <source>
        <dbReference type="Proteomes" id="UP000273326"/>
    </source>
</evidence>
<evidence type="ECO:0000313" key="1">
    <source>
        <dbReference type="EMBL" id="AZP03522.1"/>
    </source>
</evidence>
<organism evidence="1 2">
    <name type="scientific">Jeotgalibaca ciconiae</name>
    <dbReference type="NCBI Taxonomy" id="2496265"/>
    <lineage>
        <taxon>Bacteria</taxon>
        <taxon>Bacillati</taxon>
        <taxon>Bacillota</taxon>
        <taxon>Bacilli</taxon>
        <taxon>Lactobacillales</taxon>
        <taxon>Carnobacteriaceae</taxon>
        <taxon>Jeotgalibaca</taxon>
    </lineage>
</organism>
<dbReference type="KEGG" id="jeh:EJN90_01885"/>
<dbReference type="Proteomes" id="UP000273326">
    <property type="component" value="Chromosome"/>
</dbReference>
<dbReference type="EMBL" id="CP034465">
    <property type="protein sequence ID" value="AZP03522.1"/>
    <property type="molecule type" value="Genomic_DNA"/>
</dbReference>
<dbReference type="InterPro" id="IPR038765">
    <property type="entry name" value="Papain-like_cys_pep_sf"/>
</dbReference>
<name>A0A3Q9BL48_9LACT</name>
<dbReference type="SUPFAM" id="SSF54001">
    <property type="entry name" value="Cysteine proteinases"/>
    <property type="match status" value="1"/>
</dbReference>
<reference evidence="2" key="1">
    <citation type="submission" date="2018-12" db="EMBL/GenBank/DDBJ databases">
        <title>Complete genome sequencing of Jeotgalibaca sp. H21T32.</title>
        <authorList>
            <person name="Bae J.-W."/>
            <person name="Lee S.-Y."/>
        </authorList>
    </citation>
    <scope>NUCLEOTIDE SEQUENCE [LARGE SCALE GENOMIC DNA]</scope>
    <source>
        <strain evidence="2">H21T32</strain>
    </source>
</reference>
<accession>A0A3Q9BL48</accession>
<sequence length="190" mass="21982">MDDAQVFLLLTDTGSLLTQTIKLFTKKKYNHCSLALDSDLENTYSFGRKKINNPFIGGFVKEDTLSPFFLHSHCAIYSLTVSQKEKRELEIFIESMERDEHLFHYNFLGLITAFLEIEWSRSNYYFCSQFVATIMKNAGIFYPKKALSLVTPTDILSGLPFELIYEGRLIDYHQSFCSHSSWELTPSILD</sequence>
<protein>
    <submittedName>
        <fullName evidence="1">Uncharacterized protein</fullName>
    </submittedName>
</protein>
<keyword evidence="2" id="KW-1185">Reference proteome</keyword>
<dbReference type="Gene3D" id="3.90.1720.10">
    <property type="entry name" value="endopeptidase domain like (from Nostoc punctiforme)"/>
    <property type="match status" value="1"/>
</dbReference>